<dbReference type="Gene3D" id="3.40.50.720">
    <property type="entry name" value="NAD(P)-binding Rossmann-like Domain"/>
    <property type="match status" value="1"/>
</dbReference>
<sequence>MSKVSGFFKKTGFSSCSRFFTTTSGCLVEEPIVLSKLKRGTGGRASFNGMTVTVFGGTGYLGRNLMAQLAKTGTQIILPYRCDPHMIRDVKVIGDLGQVLFLPFDLKDDESLRKAMKYSDVVINLTGTDSDTRNFTIEHVHIDAASRIARISKELGVQQLVHVSALCQNKNPPKYVRKPSRYMISKAIGEEEVLRERPDATIFRPAEIWGPHDRFLCYFASRPRRFHRFQNVHIPLWARGKNTVKQPVCIHDLARGIVNSLHNPESLGQIYEAVGPHRYRLDDLVKWIYFICRYLPSEVYVTSMTPLFLARTYIYERVSPNYSHLTFERLERESATDILSGCPTLDDLNVKLSKLEDHINHIVFLYRRQHFYWDALGEFPEPPPPPIQFQ</sequence>
<organism evidence="7 8">
    <name type="scientific">Schistosoma mattheei</name>
    <dbReference type="NCBI Taxonomy" id="31246"/>
    <lineage>
        <taxon>Eukaryota</taxon>
        <taxon>Metazoa</taxon>
        <taxon>Spiralia</taxon>
        <taxon>Lophotrochozoa</taxon>
        <taxon>Platyhelminthes</taxon>
        <taxon>Trematoda</taxon>
        <taxon>Digenea</taxon>
        <taxon>Strigeidida</taxon>
        <taxon>Schistosomatoidea</taxon>
        <taxon>Schistosomatidae</taxon>
        <taxon>Schistosoma</taxon>
    </lineage>
</organism>
<dbReference type="InterPro" id="IPR036291">
    <property type="entry name" value="NAD(P)-bd_dom_sf"/>
</dbReference>
<dbReference type="InterPro" id="IPR001509">
    <property type="entry name" value="Epimerase_deHydtase"/>
</dbReference>
<dbReference type="SUPFAM" id="SSF51735">
    <property type="entry name" value="NAD(P)-binding Rossmann-fold domains"/>
    <property type="match status" value="1"/>
</dbReference>
<dbReference type="AlphaFoldDB" id="A0AA85BQC7"/>
<evidence type="ECO:0000313" key="8">
    <source>
        <dbReference type="WBParaSite" id="SMTH1_69570.2"/>
    </source>
</evidence>
<protein>
    <recommendedName>
        <fullName evidence="2">NADH dehydrogenase [ubiquinone] 1 alpha subcomplex subunit 9, mitochondrial</fullName>
    </recommendedName>
    <alternativeName>
        <fullName evidence="4">Complex I-39kD</fullName>
    </alternativeName>
    <alternativeName>
        <fullName evidence="3">NADH-ubiquinone oxidoreductase 39 kDa subunit</fullName>
    </alternativeName>
</protein>
<reference evidence="8" key="1">
    <citation type="submission" date="2023-11" db="UniProtKB">
        <authorList>
            <consortium name="WormBaseParasite"/>
        </authorList>
    </citation>
    <scope>IDENTIFICATION</scope>
</reference>
<evidence type="ECO:0000256" key="5">
    <source>
        <dbReference type="ARBA" id="ARBA00046455"/>
    </source>
</evidence>
<dbReference type="CDD" id="cd05271">
    <property type="entry name" value="NDUFA9_like_SDR_a"/>
    <property type="match status" value="1"/>
</dbReference>
<dbReference type="PANTHER" id="PTHR12126:SF11">
    <property type="entry name" value="NADH DEHYDROGENASE [UBIQUINONE] 1 ALPHA SUBCOMPLEX SUBUNIT 9, MITOCHONDRIAL"/>
    <property type="match status" value="1"/>
</dbReference>
<evidence type="ECO:0000256" key="2">
    <source>
        <dbReference type="ARBA" id="ARBA00040720"/>
    </source>
</evidence>
<dbReference type="WBParaSite" id="SMTH1_69570.2">
    <property type="protein sequence ID" value="SMTH1_69570.2"/>
    <property type="gene ID" value="SMTH1_69570"/>
</dbReference>
<dbReference type="PANTHER" id="PTHR12126">
    <property type="entry name" value="NADH-UBIQUINONE OXIDOREDUCTASE 39 KDA SUBUNIT-RELATED"/>
    <property type="match status" value="1"/>
</dbReference>
<accession>A0AA85BQC7</accession>
<evidence type="ECO:0000259" key="6">
    <source>
        <dbReference type="Pfam" id="PF01370"/>
    </source>
</evidence>
<dbReference type="Proteomes" id="UP000050791">
    <property type="component" value="Unassembled WGS sequence"/>
</dbReference>
<feature type="domain" description="NAD-dependent epimerase/dehydratase" evidence="6">
    <location>
        <begin position="52"/>
        <end position="267"/>
    </location>
</feature>
<evidence type="ECO:0000256" key="1">
    <source>
        <dbReference type="ARBA" id="ARBA00038501"/>
    </source>
</evidence>
<evidence type="ECO:0000313" key="7">
    <source>
        <dbReference type="Proteomes" id="UP000050791"/>
    </source>
</evidence>
<comment type="similarity">
    <text evidence="1">Belongs to the complex I NDUFA9 subunit family.</text>
</comment>
<evidence type="ECO:0000256" key="3">
    <source>
        <dbReference type="ARBA" id="ARBA00042000"/>
    </source>
</evidence>
<dbReference type="Pfam" id="PF01370">
    <property type="entry name" value="Epimerase"/>
    <property type="match status" value="1"/>
</dbReference>
<dbReference type="InterPro" id="IPR051207">
    <property type="entry name" value="ComplexI_NDUFA9_subunit"/>
</dbReference>
<evidence type="ECO:0000256" key="4">
    <source>
        <dbReference type="ARBA" id="ARBA00043145"/>
    </source>
</evidence>
<proteinExistence type="inferred from homology"/>
<dbReference type="GO" id="GO:0044877">
    <property type="term" value="F:protein-containing complex binding"/>
    <property type="evidence" value="ECO:0007669"/>
    <property type="project" value="TreeGrafter"/>
</dbReference>
<comment type="subunit">
    <text evidence="5">Complex I is composed of 45 different subunits. This a component of the hydrophobic protein fraction. Interacts with BLOC1S1. Interacts with SLC2A4. Interacts with CLOCK. Interacts with RAB5IF.</text>
</comment>
<dbReference type="GO" id="GO:0005739">
    <property type="term" value="C:mitochondrion"/>
    <property type="evidence" value="ECO:0007669"/>
    <property type="project" value="TreeGrafter"/>
</dbReference>
<name>A0AA85BQC7_9TREM</name>